<accession>A0A1H9JAY6</accession>
<proteinExistence type="predicted"/>
<dbReference type="RefSeq" id="WP_074645371.1">
    <property type="nucleotide sequence ID" value="NZ_FOFU01000012.1"/>
</dbReference>
<organism evidence="2 3">
    <name type="scientific">Treponema bryantii</name>
    <dbReference type="NCBI Taxonomy" id="163"/>
    <lineage>
        <taxon>Bacteria</taxon>
        <taxon>Pseudomonadati</taxon>
        <taxon>Spirochaetota</taxon>
        <taxon>Spirochaetia</taxon>
        <taxon>Spirochaetales</taxon>
        <taxon>Treponemataceae</taxon>
        <taxon>Treponema</taxon>
    </lineage>
</organism>
<sequence>MNKTVKEIFAAISHKYHVLTAVFTCFFGIALFFIFSSTMTSFVGSFLHVHPSYTGGEIAGDFVTPVENYDLVRYTVYQPVTNAKWQQNAEYWQLLLEFKNRDAGNQKLMIYIKFTEPESVTDYDIALQISDGEGKVYDNNGTYLCSSEYYLLNNGSTIKLRIPLQDKKIQTVLGAKKTYHYIEADKSATSSPLEVNMEVRKNSRKEKAENAAYVKHVKELYAQSRTAETFTTQASDAPSSDDIDACLSYYSHKLEANPEDYLSMVYYGMYYAIKGGQSNIMSAVSLVNKGFEYMDKAAELSYNKPDEIEALLTRASVSASVPEQVFAKSESGAENFIRIVSLTDDINLKAYCYVMAYECYQKCGKDSNAFLSLQEAKKVLQ</sequence>
<dbReference type="OrthoDB" id="9858750at2"/>
<keyword evidence="1" id="KW-0472">Membrane</keyword>
<keyword evidence="1" id="KW-0812">Transmembrane</keyword>
<dbReference type="EMBL" id="FOFU01000012">
    <property type="protein sequence ID" value="SEQ83986.1"/>
    <property type="molecule type" value="Genomic_DNA"/>
</dbReference>
<dbReference type="Proteomes" id="UP000182360">
    <property type="component" value="Unassembled WGS sequence"/>
</dbReference>
<keyword evidence="1" id="KW-1133">Transmembrane helix</keyword>
<reference evidence="2 3" key="1">
    <citation type="submission" date="2016-10" db="EMBL/GenBank/DDBJ databases">
        <authorList>
            <person name="de Groot N.N."/>
        </authorList>
    </citation>
    <scope>NUCLEOTIDE SEQUENCE [LARGE SCALE GENOMIC DNA]</scope>
    <source>
        <strain evidence="2 3">B25</strain>
    </source>
</reference>
<name>A0A1H9JAY6_9SPIR</name>
<evidence type="ECO:0000313" key="3">
    <source>
        <dbReference type="Proteomes" id="UP000182360"/>
    </source>
</evidence>
<gene>
    <name evidence="2" type="ORF">SAMN04487977_11215</name>
</gene>
<dbReference type="AlphaFoldDB" id="A0A1H9JAY6"/>
<evidence type="ECO:0000313" key="2">
    <source>
        <dbReference type="EMBL" id="SEQ83986.1"/>
    </source>
</evidence>
<protein>
    <submittedName>
        <fullName evidence="2">Uncharacterized protein</fullName>
    </submittedName>
</protein>
<keyword evidence="3" id="KW-1185">Reference proteome</keyword>
<feature type="transmembrane region" description="Helical" evidence="1">
    <location>
        <begin position="16"/>
        <end position="35"/>
    </location>
</feature>
<evidence type="ECO:0000256" key="1">
    <source>
        <dbReference type="SAM" id="Phobius"/>
    </source>
</evidence>